<dbReference type="Pfam" id="PF15341">
    <property type="entry name" value="SLX9"/>
    <property type="match status" value="1"/>
</dbReference>
<sequence length="254" mass="28048">MPKVRRARQKFHDLPPHSRHLGGDPPEGGDALGIGTPSFLAQSERSHSTEKAGAENQERRAQASVASLLRGVGRGGREAAVSREKIGATLDQSFSGLSKGQRRRLAKREAWLRKFDFVGYARAVESKKKEEEARAQPLFNFEAIRGQLEVIGAEKRRSADAGATAGAVSAPERRGKISRKTHQRVARRELQQFDAVLNFPAFRESPLAALKLHIENSLSLQRLHAEETGETEGSRRKKSAERGKTSDAARETLR</sequence>
<dbReference type="InterPro" id="IPR028160">
    <property type="entry name" value="Slx9-like"/>
</dbReference>
<feature type="region of interest" description="Disordered" evidence="4">
    <location>
        <begin position="220"/>
        <end position="254"/>
    </location>
</feature>
<dbReference type="GO" id="GO:0030686">
    <property type="term" value="C:90S preribosome"/>
    <property type="evidence" value="ECO:0007669"/>
    <property type="project" value="InterPro"/>
</dbReference>
<comment type="similarity">
    <text evidence="2">Belongs to the SLX9 family.</text>
</comment>
<dbReference type="EMBL" id="AEYI02002103">
    <property type="protein sequence ID" value="KFG30049.1"/>
    <property type="molecule type" value="Genomic_DNA"/>
</dbReference>
<feature type="compositionally biased region" description="Basic and acidic residues" evidence="4">
    <location>
        <begin position="240"/>
        <end position="254"/>
    </location>
</feature>
<reference evidence="5 6" key="1">
    <citation type="submission" date="2014-03" db="EMBL/GenBank/DDBJ databases">
        <authorList>
            <person name="Sibley D."/>
            <person name="Venepally P."/>
            <person name="Karamycheva S."/>
            <person name="Hadjithomas M."/>
            <person name="Khan A."/>
            <person name="Brunk B."/>
            <person name="Roos D."/>
            <person name="Caler E."/>
            <person name="Lorenzi H."/>
        </authorList>
    </citation>
    <scope>NUCLEOTIDE SEQUENCE [LARGE SCALE GENOMIC DNA]</scope>
    <source>
        <strain evidence="6">p89</strain>
    </source>
</reference>
<evidence type="ECO:0000256" key="3">
    <source>
        <dbReference type="ARBA" id="ARBA00023242"/>
    </source>
</evidence>
<dbReference type="GO" id="GO:0030688">
    <property type="term" value="C:preribosome, small subunit precursor"/>
    <property type="evidence" value="ECO:0007669"/>
    <property type="project" value="InterPro"/>
</dbReference>
<feature type="region of interest" description="Disordered" evidence="4">
    <location>
        <begin position="162"/>
        <end position="182"/>
    </location>
</feature>
<evidence type="ECO:0000256" key="1">
    <source>
        <dbReference type="ARBA" id="ARBA00004604"/>
    </source>
</evidence>
<dbReference type="VEuPathDB" id="ToxoDB:TGP89_297760"/>
<dbReference type="PANTHER" id="PTHR31109:SF2">
    <property type="entry name" value="RIBOSOME BIOGENESIS PROTEIN SLX9 HOMOLOG"/>
    <property type="match status" value="1"/>
</dbReference>
<evidence type="ECO:0000313" key="6">
    <source>
        <dbReference type="Proteomes" id="UP000028828"/>
    </source>
</evidence>
<name>A0A086JD31_TOXGO</name>
<comment type="subcellular location">
    <subcellularLocation>
        <location evidence="1">Nucleus</location>
        <location evidence="1">Nucleolus</location>
    </subcellularLocation>
</comment>
<dbReference type="AlphaFoldDB" id="A0A086JD31"/>
<feature type="compositionally biased region" description="Basic and acidic residues" evidence="4">
    <location>
        <begin position="44"/>
        <end position="61"/>
    </location>
</feature>
<feature type="region of interest" description="Disordered" evidence="4">
    <location>
        <begin position="1"/>
        <end position="83"/>
    </location>
</feature>
<proteinExistence type="inferred from homology"/>
<dbReference type="PANTHER" id="PTHR31109">
    <property type="entry name" value="PROTEIN FAM207A"/>
    <property type="match status" value="1"/>
</dbReference>
<gene>
    <name evidence="5" type="ORF">TGP89_297760</name>
</gene>
<evidence type="ECO:0000256" key="4">
    <source>
        <dbReference type="SAM" id="MobiDB-lite"/>
    </source>
</evidence>
<comment type="caution">
    <text evidence="5">The sequence shown here is derived from an EMBL/GenBank/DDBJ whole genome shotgun (WGS) entry which is preliminary data.</text>
</comment>
<dbReference type="GO" id="GO:0000462">
    <property type="term" value="P:maturation of SSU-rRNA from tricistronic rRNA transcript (SSU-rRNA, 5.8S rRNA, LSU-rRNA)"/>
    <property type="evidence" value="ECO:0007669"/>
    <property type="project" value="InterPro"/>
</dbReference>
<keyword evidence="3" id="KW-0539">Nucleus</keyword>
<evidence type="ECO:0000313" key="5">
    <source>
        <dbReference type="EMBL" id="KFG30049.1"/>
    </source>
</evidence>
<evidence type="ECO:0000256" key="2">
    <source>
        <dbReference type="ARBA" id="ARBA00011022"/>
    </source>
</evidence>
<dbReference type="OrthoDB" id="18703at2759"/>
<accession>A0A086JD31</accession>
<dbReference type="GO" id="GO:0005730">
    <property type="term" value="C:nucleolus"/>
    <property type="evidence" value="ECO:0007669"/>
    <property type="project" value="UniProtKB-SubCell"/>
</dbReference>
<organism evidence="5 6">
    <name type="scientific">Toxoplasma gondii p89</name>
    <dbReference type="NCBI Taxonomy" id="943119"/>
    <lineage>
        <taxon>Eukaryota</taxon>
        <taxon>Sar</taxon>
        <taxon>Alveolata</taxon>
        <taxon>Apicomplexa</taxon>
        <taxon>Conoidasida</taxon>
        <taxon>Coccidia</taxon>
        <taxon>Eucoccidiorida</taxon>
        <taxon>Eimeriorina</taxon>
        <taxon>Sarcocystidae</taxon>
        <taxon>Toxoplasma</taxon>
    </lineage>
</organism>
<dbReference type="Proteomes" id="UP000028828">
    <property type="component" value="Unassembled WGS sequence"/>
</dbReference>
<protein>
    <submittedName>
        <fullName evidence="5">Uncharacterized protein</fullName>
    </submittedName>
</protein>